<accession>A0A1B8GMR1</accession>
<dbReference type="PANTHER" id="PTHR41805">
    <property type="entry name" value="EXPRESSED PROTEIN"/>
    <property type="match status" value="1"/>
</dbReference>
<dbReference type="STRING" id="342668.A0A1B8GMR1"/>
<dbReference type="AlphaFoldDB" id="A0A1B8GMR1"/>
<dbReference type="OrthoDB" id="2135053at2759"/>
<evidence type="ECO:0008006" key="4">
    <source>
        <dbReference type="Google" id="ProtNLM"/>
    </source>
</evidence>
<evidence type="ECO:0000313" key="3">
    <source>
        <dbReference type="Proteomes" id="UP000091956"/>
    </source>
</evidence>
<feature type="compositionally biased region" description="Basic and acidic residues" evidence="1">
    <location>
        <begin position="142"/>
        <end position="180"/>
    </location>
</feature>
<dbReference type="PANTHER" id="PTHR41805:SF1">
    <property type="entry name" value="RRNA-PROCESSING PROTEIN FYV7"/>
    <property type="match status" value="1"/>
</dbReference>
<reference evidence="2 3" key="1">
    <citation type="submission" date="2016-03" db="EMBL/GenBank/DDBJ databases">
        <title>Comparative genomics of Pseudogymnoascus destructans, the fungus causing white-nose syndrome of bats.</title>
        <authorList>
            <person name="Palmer J.M."/>
            <person name="Drees K.P."/>
            <person name="Foster J.T."/>
            <person name="Lindner D.L."/>
        </authorList>
    </citation>
    <scope>NUCLEOTIDE SEQUENCE [LARGE SCALE GENOMIC DNA]</scope>
    <source>
        <strain evidence="2 3">UAMH 10579</strain>
    </source>
</reference>
<evidence type="ECO:0000313" key="2">
    <source>
        <dbReference type="EMBL" id="OBT97121.1"/>
    </source>
</evidence>
<protein>
    <recommendedName>
        <fullName evidence="4">rRNA-processing protein FYV7</fullName>
    </recommendedName>
</protein>
<name>A0A1B8GMR1_9PEZI</name>
<reference evidence="3" key="2">
    <citation type="journal article" date="2018" name="Nat. Commun.">
        <title>Extreme sensitivity to ultraviolet light in the fungal pathogen causing white-nose syndrome of bats.</title>
        <authorList>
            <person name="Palmer J.M."/>
            <person name="Drees K.P."/>
            <person name="Foster J.T."/>
            <person name="Lindner D.L."/>
        </authorList>
    </citation>
    <scope>NUCLEOTIDE SEQUENCE [LARGE SCALE GENOMIC DNA]</scope>
    <source>
        <strain evidence="3">UAMH 10579</strain>
    </source>
</reference>
<feature type="region of interest" description="Disordered" evidence="1">
    <location>
        <begin position="1"/>
        <end position="33"/>
    </location>
</feature>
<evidence type="ECO:0000256" key="1">
    <source>
        <dbReference type="SAM" id="MobiDB-lite"/>
    </source>
</evidence>
<feature type="compositionally biased region" description="Basic and acidic residues" evidence="1">
    <location>
        <begin position="1"/>
        <end position="12"/>
    </location>
</feature>
<feature type="compositionally biased region" description="Low complexity" evidence="1">
    <location>
        <begin position="81"/>
        <end position="92"/>
    </location>
</feature>
<proteinExistence type="predicted"/>
<feature type="compositionally biased region" description="Basic and acidic residues" evidence="1">
    <location>
        <begin position="93"/>
        <end position="105"/>
    </location>
</feature>
<feature type="compositionally biased region" description="Low complexity" evidence="1">
    <location>
        <begin position="112"/>
        <end position="121"/>
    </location>
</feature>
<dbReference type="RefSeq" id="XP_018130854.1">
    <property type="nucleotide sequence ID" value="XM_018274263.2"/>
</dbReference>
<organism evidence="2 3">
    <name type="scientific">Pseudogymnoascus verrucosus</name>
    <dbReference type="NCBI Taxonomy" id="342668"/>
    <lineage>
        <taxon>Eukaryota</taxon>
        <taxon>Fungi</taxon>
        <taxon>Dikarya</taxon>
        <taxon>Ascomycota</taxon>
        <taxon>Pezizomycotina</taxon>
        <taxon>Leotiomycetes</taxon>
        <taxon>Thelebolales</taxon>
        <taxon>Thelebolaceae</taxon>
        <taxon>Pseudogymnoascus</taxon>
    </lineage>
</organism>
<keyword evidence="3" id="KW-1185">Reference proteome</keyword>
<feature type="region of interest" description="Disordered" evidence="1">
    <location>
        <begin position="52"/>
        <end position="201"/>
    </location>
</feature>
<dbReference type="EMBL" id="KV460224">
    <property type="protein sequence ID" value="OBT97121.1"/>
    <property type="molecule type" value="Genomic_DNA"/>
</dbReference>
<dbReference type="Proteomes" id="UP000091956">
    <property type="component" value="Unassembled WGS sequence"/>
</dbReference>
<sequence>MAPKRDREDDAQVPHVKKVRGGFKVGPDNLPDGTWRRKVIKIKKDLIHNAKVKKSYAKVKARTSPPPVPAAPDASTIVIQAPEEPVAPTPAAEEPKQEQDQELHPSRQAMLDAPDAPPAAASVPRFSGPKIDGKSRGAKRPGYFDKAKAEADAKKKEAEERRAEFERRDRERKGKVEERERHRRAMAKARTGGRNGQRKLGRESVVLLDKVRRMVG</sequence>
<gene>
    <name evidence="2" type="ORF">VE01_04795</name>
</gene>
<feature type="compositionally biased region" description="Basic residues" evidence="1">
    <location>
        <begin position="52"/>
        <end position="61"/>
    </location>
</feature>
<dbReference type="GeneID" id="28838181"/>